<sequence length="279" mass="31014">MLWLAPAKINIFLRVLRKRDDGYHDIFSLMQKITLCDELIFSPRPKGIVLHCTGINLPANNKNLVVRATRAIFDYCDYPGGMEITLHKKIPLTAGLGGGSSDAATTLMALNKICSFKLKKNELIKIGAKIGADVPFFIFGNAALVSGIGDKLKHLRNLPQIDLLLIKPPFELSTKMVYENLNLRLTRWKNSYSIPQFLVLGDIVHLLHNDLESVSLELHPELADLKKMLLRHGALGALMSGSGPTVFGIFRNGKEAKQALEVIEKEVPDQYTLFLAKSL</sequence>
<keyword evidence="4" id="KW-0547">Nucleotide-binding</keyword>
<gene>
    <name evidence="10" type="ORF">ASZ90_006581</name>
</gene>
<evidence type="ECO:0000256" key="6">
    <source>
        <dbReference type="ARBA" id="ARBA00022840"/>
    </source>
</evidence>
<dbReference type="SUPFAM" id="SSF54211">
    <property type="entry name" value="Ribosomal protein S5 domain 2-like"/>
    <property type="match status" value="1"/>
</dbReference>
<dbReference type="EMBL" id="LNQE01000895">
    <property type="protein sequence ID" value="KUG23624.1"/>
    <property type="molecule type" value="Genomic_DNA"/>
</dbReference>
<dbReference type="InterPro" id="IPR004424">
    <property type="entry name" value="IspE"/>
</dbReference>
<evidence type="ECO:0000259" key="8">
    <source>
        <dbReference type="Pfam" id="PF00288"/>
    </source>
</evidence>
<dbReference type="PIRSF" id="PIRSF010376">
    <property type="entry name" value="IspE"/>
    <property type="match status" value="1"/>
</dbReference>
<evidence type="ECO:0000259" key="9">
    <source>
        <dbReference type="Pfam" id="PF08544"/>
    </source>
</evidence>
<dbReference type="Gene3D" id="3.30.230.10">
    <property type="match status" value="1"/>
</dbReference>
<dbReference type="NCBIfam" id="NF011202">
    <property type="entry name" value="PRK14608.1"/>
    <property type="match status" value="1"/>
</dbReference>
<dbReference type="PANTHER" id="PTHR43527:SF2">
    <property type="entry name" value="4-DIPHOSPHOCYTIDYL-2-C-METHYL-D-ERYTHRITOL KINASE, CHLOROPLASTIC"/>
    <property type="match status" value="1"/>
</dbReference>
<dbReference type="GO" id="GO:0050515">
    <property type="term" value="F:4-(cytidine 5'-diphospho)-2-C-methyl-D-erythritol kinase activity"/>
    <property type="evidence" value="ECO:0007669"/>
    <property type="project" value="UniProtKB-EC"/>
</dbReference>
<dbReference type="HAMAP" id="MF_00061">
    <property type="entry name" value="IspE"/>
    <property type="match status" value="1"/>
</dbReference>
<dbReference type="EC" id="2.7.1.148" evidence="2"/>
<dbReference type="Pfam" id="PF08544">
    <property type="entry name" value="GHMP_kinases_C"/>
    <property type="match status" value="1"/>
</dbReference>
<reference evidence="10" key="1">
    <citation type="journal article" date="2015" name="Proc. Natl. Acad. Sci. U.S.A.">
        <title>Networks of energetic and metabolic interactions define dynamics in microbial communities.</title>
        <authorList>
            <person name="Embree M."/>
            <person name="Liu J.K."/>
            <person name="Al-Bassam M.M."/>
            <person name="Zengler K."/>
        </authorList>
    </citation>
    <scope>NUCLEOTIDE SEQUENCE</scope>
</reference>
<dbReference type="InterPro" id="IPR014721">
    <property type="entry name" value="Ribsml_uS5_D2-typ_fold_subgr"/>
</dbReference>
<evidence type="ECO:0000256" key="1">
    <source>
        <dbReference type="ARBA" id="ARBA00009684"/>
    </source>
</evidence>
<feature type="domain" description="GHMP kinase C-terminal" evidence="9">
    <location>
        <begin position="200"/>
        <end position="266"/>
    </location>
</feature>
<dbReference type="Gene3D" id="3.30.70.890">
    <property type="entry name" value="GHMP kinase, C-terminal domain"/>
    <property type="match status" value="1"/>
</dbReference>
<proteinExistence type="inferred from homology"/>
<dbReference type="InterPro" id="IPR020568">
    <property type="entry name" value="Ribosomal_Su5_D2-typ_SF"/>
</dbReference>
<dbReference type="Pfam" id="PF00288">
    <property type="entry name" value="GHMP_kinases_N"/>
    <property type="match status" value="1"/>
</dbReference>
<accession>A0A0W8FRV9</accession>
<dbReference type="AlphaFoldDB" id="A0A0W8FRV9"/>
<evidence type="ECO:0000256" key="5">
    <source>
        <dbReference type="ARBA" id="ARBA00022777"/>
    </source>
</evidence>
<keyword evidence="6" id="KW-0067">ATP-binding</keyword>
<dbReference type="InterPro" id="IPR006204">
    <property type="entry name" value="GHMP_kinase_N_dom"/>
</dbReference>
<comment type="caution">
    <text evidence="10">The sequence shown here is derived from an EMBL/GenBank/DDBJ whole genome shotgun (WGS) entry which is preliminary data.</text>
</comment>
<keyword evidence="3 10" id="KW-0808">Transferase</keyword>
<dbReference type="GO" id="GO:0005524">
    <property type="term" value="F:ATP binding"/>
    <property type="evidence" value="ECO:0007669"/>
    <property type="project" value="UniProtKB-KW"/>
</dbReference>
<name>A0A0W8FRV9_9ZZZZ</name>
<evidence type="ECO:0000256" key="2">
    <source>
        <dbReference type="ARBA" id="ARBA00012052"/>
    </source>
</evidence>
<keyword evidence="5 10" id="KW-0418">Kinase</keyword>
<evidence type="ECO:0000256" key="3">
    <source>
        <dbReference type="ARBA" id="ARBA00022679"/>
    </source>
</evidence>
<evidence type="ECO:0000313" key="10">
    <source>
        <dbReference type="EMBL" id="KUG23624.1"/>
    </source>
</evidence>
<evidence type="ECO:0000256" key="4">
    <source>
        <dbReference type="ARBA" id="ARBA00022741"/>
    </source>
</evidence>
<dbReference type="SUPFAM" id="SSF55060">
    <property type="entry name" value="GHMP Kinase, C-terminal domain"/>
    <property type="match status" value="1"/>
</dbReference>
<dbReference type="InterPro" id="IPR036554">
    <property type="entry name" value="GHMP_kinase_C_sf"/>
</dbReference>
<feature type="domain" description="GHMP kinase N-terminal" evidence="8">
    <location>
        <begin position="63"/>
        <end position="140"/>
    </location>
</feature>
<organism evidence="10">
    <name type="scientific">hydrocarbon metagenome</name>
    <dbReference type="NCBI Taxonomy" id="938273"/>
    <lineage>
        <taxon>unclassified sequences</taxon>
        <taxon>metagenomes</taxon>
        <taxon>ecological metagenomes</taxon>
    </lineage>
</organism>
<comment type="similarity">
    <text evidence="1">Belongs to the GHMP kinase family. IspE subfamily.</text>
</comment>
<dbReference type="InterPro" id="IPR013750">
    <property type="entry name" value="GHMP_kinase_C_dom"/>
</dbReference>
<protein>
    <recommendedName>
        <fullName evidence="2">4-(cytidine 5'-diphospho)-2-C-methyl-D-erythritol kinase</fullName>
        <ecNumber evidence="2">2.7.1.148</ecNumber>
    </recommendedName>
    <alternativeName>
        <fullName evidence="7">4-(cytidine-5'-diphospho)-2-C-methyl-D-erythritol kinase</fullName>
    </alternativeName>
</protein>
<dbReference type="GO" id="GO:0016114">
    <property type="term" value="P:terpenoid biosynthetic process"/>
    <property type="evidence" value="ECO:0007669"/>
    <property type="project" value="InterPro"/>
</dbReference>
<dbReference type="PANTHER" id="PTHR43527">
    <property type="entry name" value="4-DIPHOSPHOCYTIDYL-2-C-METHYL-D-ERYTHRITOL KINASE, CHLOROPLASTIC"/>
    <property type="match status" value="1"/>
</dbReference>
<evidence type="ECO:0000256" key="7">
    <source>
        <dbReference type="ARBA" id="ARBA00032554"/>
    </source>
</evidence>
<dbReference type="NCBIfam" id="TIGR00154">
    <property type="entry name" value="ispE"/>
    <property type="match status" value="1"/>
</dbReference>